<evidence type="ECO:0000313" key="1">
    <source>
        <dbReference type="EMBL" id="TGE71161.1"/>
    </source>
</evidence>
<dbReference type="RefSeq" id="WP_135520598.1">
    <property type="nucleotide sequence ID" value="NZ_PVSN01000069.1"/>
</dbReference>
<sequence>MVLDEVQMLGDIKFSQLQNVRLGSYLEPKLIQLSVKYGVESSEYGKATIAERFPDIDVIVGRIIAKFGTSIAMDVQTINNALYTTLLMVICSVCQKERLYPKVRVELDLPGLPGTQQMISNMILGMPEFNVDVTVQHDSDVDIVISSTNRQDVARENLFEWRGLPTDKQVRQLRARLRELRCKDVINLIKDVKTP</sequence>
<protein>
    <submittedName>
        <fullName evidence="1">Uncharacterized protein</fullName>
    </submittedName>
</protein>
<dbReference type="AlphaFoldDB" id="A0A4Z0RWJ0"/>
<evidence type="ECO:0000313" key="2">
    <source>
        <dbReference type="Proteomes" id="UP000297646"/>
    </source>
</evidence>
<dbReference type="Proteomes" id="UP000297646">
    <property type="component" value="Unassembled WGS sequence"/>
</dbReference>
<gene>
    <name evidence="1" type="ORF">C6P11_09450</name>
</gene>
<reference evidence="1 2" key="1">
    <citation type="submission" date="2018-03" db="EMBL/GenBank/DDBJ databases">
        <title>Genome sequencing of Weissella confusa isolates.</title>
        <authorList>
            <person name="Kajala I."/>
            <person name="Baruah R."/>
            <person name="Bergsveinson J."/>
            <person name="Juvonen R."/>
            <person name="Ziola B."/>
        </authorList>
    </citation>
    <scope>NUCLEOTIDE SEQUENCE [LARGE SCALE GENOMIC DNA]</scope>
    <source>
        <strain evidence="1 2">VTT E-062653</strain>
    </source>
</reference>
<proteinExistence type="predicted"/>
<dbReference type="EMBL" id="PVSN01000069">
    <property type="protein sequence ID" value="TGE71161.1"/>
    <property type="molecule type" value="Genomic_DNA"/>
</dbReference>
<comment type="caution">
    <text evidence="1">The sequence shown here is derived from an EMBL/GenBank/DDBJ whole genome shotgun (WGS) entry which is preliminary data.</text>
</comment>
<accession>A0A4Z0RWJ0</accession>
<organism evidence="1 2">
    <name type="scientific">Weissella confusa</name>
    <name type="common">Lactobacillus confusus</name>
    <dbReference type="NCBI Taxonomy" id="1583"/>
    <lineage>
        <taxon>Bacteria</taxon>
        <taxon>Bacillati</taxon>
        <taxon>Bacillota</taxon>
        <taxon>Bacilli</taxon>
        <taxon>Lactobacillales</taxon>
        <taxon>Lactobacillaceae</taxon>
        <taxon>Weissella</taxon>
    </lineage>
</organism>
<name>A0A4Z0RWJ0_WEICO</name>
<dbReference type="OrthoDB" id="9809073at2"/>